<dbReference type="InterPro" id="IPR008930">
    <property type="entry name" value="Terpenoid_cyclase/PrenylTrfase"/>
</dbReference>
<dbReference type="Gene3D" id="2.60.40.1940">
    <property type="match status" value="1"/>
</dbReference>
<dbReference type="InterPro" id="IPR009048">
    <property type="entry name" value="A-macroglobulin_rcpt-bd"/>
</dbReference>
<dbReference type="AlphaFoldDB" id="T1F618"/>
<dbReference type="EMBL" id="AMQM01004390">
    <property type="status" value="NOT_ANNOTATED_CDS"/>
    <property type="molecule type" value="Genomic_DNA"/>
</dbReference>
<dbReference type="Gene3D" id="1.50.10.20">
    <property type="match status" value="1"/>
</dbReference>
<dbReference type="InterPro" id="IPR001599">
    <property type="entry name" value="Macroglobln_a2"/>
</dbReference>
<dbReference type="InterPro" id="IPR047565">
    <property type="entry name" value="Alpha-macroglob_thiol-ester_cl"/>
</dbReference>
<feature type="domain" description="Alpha-2-macroglobulin" evidence="9">
    <location>
        <begin position="585"/>
        <end position="680"/>
    </location>
</feature>
<dbReference type="Proteomes" id="UP000015101">
    <property type="component" value="Unassembled WGS sequence"/>
</dbReference>
<dbReference type="InterPro" id="IPR011626">
    <property type="entry name" value="Alpha-macroglobulin_TED"/>
</dbReference>
<evidence type="ECO:0000259" key="8">
    <source>
        <dbReference type="SMART" id="SM01359"/>
    </source>
</evidence>
<dbReference type="SMART" id="SM01359">
    <property type="entry name" value="A2M_N_2"/>
    <property type="match status" value="1"/>
</dbReference>
<evidence type="ECO:0000259" key="10">
    <source>
        <dbReference type="SMART" id="SM01361"/>
    </source>
</evidence>
<feature type="domain" description="Alpha-2-macroglobulin bait region" evidence="8">
    <location>
        <begin position="417"/>
        <end position="560"/>
    </location>
</feature>
<dbReference type="PANTHER" id="PTHR11412:SF136">
    <property type="entry name" value="CD109 ANTIGEN"/>
    <property type="match status" value="1"/>
</dbReference>
<dbReference type="InterPro" id="IPR041813">
    <property type="entry name" value="A2M_TED"/>
</dbReference>
<keyword evidence="5" id="KW-0882">Thioester bond</keyword>
<dbReference type="HOGENOM" id="CLU_001634_5_3_1"/>
<dbReference type="Gene3D" id="2.60.40.690">
    <property type="entry name" value="Alpha-macroglobulin, receptor-binding domain"/>
    <property type="match status" value="1"/>
</dbReference>
<dbReference type="InterPro" id="IPR019742">
    <property type="entry name" value="MacrogloblnA2_CS"/>
</dbReference>
<dbReference type="FunCoup" id="T1F618">
    <property type="interactions" value="200"/>
</dbReference>
<dbReference type="GO" id="GO:0004867">
    <property type="term" value="F:serine-type endopeptidase inhibitor activity"/>
    <property type="evidence" value="ECO:0007669"/>
    <property type="project" value="UniProtKB-KW"/>
</dbReference>
<dbReference type="SUPFAM" id="SSF48239">
    <property type="entry name" value="Terpenoid cyclases/Protein prenyltransferases"/>
    <property type="match status" value="1"/>
</dbReference>
<keyword evidence="2" id="KW-0646">Protease inhibitor</keyword>
<gene>
    <name evidence="12" type="primary">20204267</name>
    <name evidence="11" type="ORF">HELRODRAFT_172868</name>
</gene>
<feature type="domain" description="Alpha-macroglobulin receptor-binding" evidence="10">
    <location>
        <begin position="1166"/>
        <end position="1253"/>
    </location>
</feature>
<name>T1F618_HELRO</name>
<evidence type="ECO:0000313" key="13">
    <source>
        <dbReference type="Proteomes" id="UP000015101"/>
    </source>
</evidence>
<dbReference type="KEGG" id="hro:HELRODRAFT_172868"/>
<dbReference type="GO" id="GO:0005615">
    <property type="term" value="C:extracellular space"/>
    <property type="evidence" value="ECO:0007669"/>
    <property type="project" value="InterPro"/>
</dbReference>
<dbReference type="RefSeq" id="XP_009017779.1">
    <property type="nucleotide sequence ID" value="XM_009019531.1"/>
</dbReference>
<dbReference type="OMA" id="TLHQNRY"/>
<dbReference type="Gene3D" id="2.20.130.20">
    <property type="match status" value="1"/>
</dbReference>
<dbReference type="PROSITE" id="PS00477">
    <property type="entry name" value="ALPHA_2_MACROGLOBULIN"/>
    <property type="match status" value="1"/>
</dbReference>
<evidence type="ECO:0000256" key="3">
    <source>
        <dbReference type="ARBA" id="ARBA00022729"/>
    </source>
</evidence>
<dbReference type="InterPro" id="IPR013783">
    <property type="entry name" value="Ig-like_fold"/>
</dbReference>
<evidence type="ECO:0000256" key="4">
    <source>
        <dbReference type="ARBA" id="ARBA00022900"/>
    </source>
</evidence>
<accession>T1F618</accession>
<dbReference type="CDD" id="cd02897">
    <property type="entry name" value="A2M_2"/>
    <property type="match status" value="1"/>
</dbReference>
<keyword evidence="3 7" id="KW-0732">Signal</keyword>
<dbReference type="Pfam" id="PF17791">
    <property type="entry name" value="MG3"/>
    <property type="match status" value="1"/>
</dbReference>
<dbReference type="EMBL" id="KB096551">
    <property type="protein sequence ID" value="ESO03843.1"/>
    <property type="molecule type" value="Genomic_DNA"/>
</dbReference>
<keyword evidence="6" id="KW-1015">Disulfide bond</keyword>
<dbReference type="InterPro" id="IPR050473">
    <property type="entry name" value="A2M/Complement_sys"/>
</dbReference>
<dbReference type="STRING" id="6412.T1F618"/>
<dbReference type="InterPro" id="IPR041555">
    <property type="entry name" value="MG3"/>
</dbReference>
<evidence type="ECO:0000256" key="1">
    <source>
        <dbReference type="ARBA" id="ARBA00010952"/>
    </source>
</evidence>
<evidence type="ECO:0008006" key="14">
    <source>
        <dbReference type="Google" id="ProtNLM"/>
    </source>
</evidence>
<evidence type="ECO:0000313" key="11">
    <source>
        <dbReference type="EMBL" id="ESO03843.1"/>
    </source>
</evidence>
<dbReference type="InParanoid" id="T1F618"/>
<feature type="chain" id="PRO_5010980269" description="Alpha-2-macroglobulin domain-containing protein" evidence="7">
    <location>
        <begin position="19"/>
        <end position="1269"/>
    </location>
</feature>
<dbReference type="EnsemblMetazoa" id="HelroT172868">
    <property type="protein sequence ID" value="HelroP172868"/>
    <property type="gene ID" value="HelroG172868"/>
</dbReference>
<dbReference type="Pfam" id="PF07678">
    <property type="entry name" value="TED_complement"/>
    <property type="match status" value="1"/>
</dbReference>
<keyword evidence="13" id="KW-1185">Reference proteome</keyword>
<comment type="similarity">
    <text evidence="1">Belongs to the protease inhibitor I39 (alpha-2-macroglobulin) family.</text>
</comment>
<evidence type="ECO:0000259" key="9">
    <source>
        <dbReference type="SMART" id="SM01360"/>
    </source>
</evidence>
<feature type="signal peptide" evidence="7">
    <location>
        <begin position="1"/>
        <end position="18"/>
    </location>
</feature>
<evidence type="ECO:0000256" key="6">
    <source>
        <dbReference type="ARBA" id="ARBA00023157"/>
    </source>
</evidence>
<organism evidence="12 13">
    <name type="scientific">Helobdella robusta</name>
    <name type="common">Californian leech</name>
    <dbReference type="NCBI Taxonomy" id="6412"/>
    <lineage>
        <taxon>Eukaryota</taxon>
        <taxon>Metazoa</taxon>
        <taxon>Spiralia</taxon>
        <taxon>Lophotrochozoa</taxon>
        <taxon>Annelida</taxon>
        <taxon>Clitellata</taxon>
        <taxon>Hirudinea</taxon>
        <taxon>Rhynchobdellida</taxon>
        <taxon>Glossiphoniidae</taxon>
        <taxon>Helobdella</taxon>
    </lineage>
</organism>
<sequence>MALKILLLIILSIGISTAAFYSPSYTVVAPKILKPGNKYLFSLTSKTEKTADFELEASIKASAGSVLVKNKFNLQTNSGLCSRRHLYVFSECIRRDNFRQQQKAVYQQEGALHLHPNRQVLFRVIAVTPDLKPFGGKINVTVYDTAENKIKKLVDQQSENVFNIPVLPKFEVTVDLPSYFLYNRNQPSLQDPLLVSVIAKYTYGKPVKGTARVEVTIDTPYWHNKEEPKFTKLIHLTDGKGDLSLSLTELKTLIPASHGGPTLAGRTFFVEANVTETETGITLSGNNTVQCKTERFKLEFLSNSPDNFKPGLNYYGYLSLKKNDLSPLTLSDIQNSDGSFKTINVTASYYDRKIHTNAETLLSLPLTENGFVVFTIPTLKESGSVFFQVSFKDEITNSVVSTIKEVSKFLTRDKGGIQLSLLNEENLIKPSTTLQFKVKTIDLVEEIQFQVLAKGFIIAEKQIVSATAQTEHSFSMHVTDDLSLKLAPEARFVVSYATPSGELIADSLALPVADYFANKISLSFSKNVSEPGDENVYLNVKTKENSFVGLLAVDRSVMLLSSGNDVTQDMRLLISNKDMIEDVFSEFHENQNVGVKDSADGVYQLKVKVPDTITSWVATGFSINREAGLGLTESSAELTVVKPFFISLNLPYSIVRGEEFALQVTVFNYFGQDLETQVKLLASNYFKVIKCDNKELQSVEVVKHLKVGNNDGKSVYFWVVATAIGQIPIEVSAHAGLAADAMKATLLVKVSDIIGSAMNNIGDLLKMPYGCGEQNLLHLVPDVYLLKYFTETGRLTQEFDQKAKNFINDGYQRELTYQRLDGSFSAFGNSDKAGSIWLSSFVIKCFHQAKEYIPVEDSKIAATMNWIIGLQGTDGTFAEPPEGKVIHKDMQGGSSSGIALTAYVLIALLENKNNPMTNSARLTSAINNANKYLENNFHSYSNDPYALAIISYALHKSGSLKLTDTLALLDKLAINKDGVTYWKKDVIESTSEGIWRGPYSQAKSYNIEIASYVLMVYAEKKDFSKSIPIGKWLLKQRNAFGGFASTQDTVLGLEALASFAPLIIPSSDGAGITVTVTDESGSFSHTFDTVTRQNALFLQSIQLPQSTSLAYLLAEGEGVALVQMNVKYNVENDNKDQFLTLDLSTSSSNNDLSLSVSTSWSGSEVTGMVVVEINILTGYSLLDDGNFIQQIGSTFKKVEKSSNKVVIYLDELTSQPLKFDVLLQEQLKIANVKPALVKVYRYYEPGTPVTGFYSTVSGQTWEGACPQCC</sequence>
<proteinExistence type="inferred from homology"/>
<dbReference type="Gene3D" id="2.60.40.10">
    <property type="entry name" value="Immunoglobulins"/>
    <property type="match status" value="1"/>
</dbReference>
<dbReference type="SMART" id="SM01361">
    <property type="entry name" value="A2M_recep"/>
    <property type="match status" value="1"/>
</dbReference>
<dbReference type="InterPro" id="IPR036595">
    <property type="entry name" value="A-macroglobulin_rcpt-bd_sf"/>
</dbReference>
<dbReference type="Pfam" id="PF00207">
    <property type="entry name" value="A2M"/>
    <property type="match status" value="1"/>
</dbReference>
<keyword evidence="4" id="KW-0722">Serine protease inhibitor</keyword>
<evidence type="ECO:0000256" key="5">
    <source>
        <dbReference type="ARBA" id="ARBA00022966"/>
    </source>
</evidence>
<evidence type="ECO:0000313" key="12">
    <source>
        <dbReference type="EnsemblMetazoa" id="HelroP172868"/>
    </source>
</evidence>
<dbReference type="Gene3D" id="2.60.120.1540">
    <property type="match status" value="1"/>
</dbReference>
<dbReference type="Pfam" id="PF07703">
    <property type="entry name" value="A2M_BRD"/>
    <property type="match status" value="1"/>
</dbReference>
<dbReference type="SUPFAM" id="SSF81296">
    <property type="entry name" value="E set domains"/>
    <property type="match status" value="1"/>
</dbReference>
<evidence type="ECO:0000256" key="2">
    <source>
        <dbReference type="ARBA" id="ARBA00022690"/>
    </source>
</evidence>
<dbReference type="Gene3D" id="2.60.40.1930">
    <property type="match status" value="1"/>
</dbReference>
<dbReference type="Pfam" id="PF07677">
    <property type="entry name" value="A2M_recep"/>
    <property type="match status" value="1"/>
</dbReference>
<dbReference type="InterPro" id="IPR014756">
    <property type="entry name" value="Ig_E-set"/>
</dbReference>
<dbReference type="CTD" id="20204267"/>
<dbReference type="PANTHER" id="PTHR11412">
    <property type="entry name" value="MACROGLOBULIN / COMPLEMENT"/>
    <property type="match status" value="1"/>
</dbReference>
<reference evidence="13" key="1">
    <citation type="submission" date="2012-12" db="EMBL/GenBank/DDBJ databases">
        <authorList>
            <person name="Hellsten U."/>
            <person name="Grimwood J."/>
            <person name="Chapman J.A."/>
            <person name="Shapiro H."/>
            <person name="Aerts A."/>
            <person name="Otillar R.P."/>
            <person name="Terry A.Y."/>
            <person name="Boore J.L."/>
            <person name="Simakov O."/>
            <person name="Marletaz F."/>
            <person name="Cho S.-J."/>
            <person name="Edsinger-Gonzales E."/>
            <person name="Havlak P."/>
            <person name="Kuo D.-H."/>
            <person name="Larsson T."/>
            <person name="Lv J."/>
            <person name="Arendt D."/>
            <person name="Savage R."/>
            <person name="Osoegawa K."/>
            <person name="de Jong P."/>
            <person name="Lindberg D.R."/>
            <person name="Seaver E.C."/>
            <person name="Weisblat D.A."/>
            <person name="Putnam N.H."/>
            <person name="Grigoriev I.V."/>
            <person name="Rokhsar D.S."/>
        </authorList>
    </citation>
    <scope>NUCLEOTIDE SEQUENCE</scope>
</reference>
<dbReference type="SMART" id="SM01419">
    <property type="entry name" value="Thiol-ester_cl"/>
    <property type="match status" value="1"/>
</dbReference>
<dbReference type="InterPro" id="IPR011625">
    <property type="entry name" value="A2M_N_BRD"/>
</dbReference>
<protein>
    <recommendedName>
        <fullName evidence="14">Alpha-2-macroglobulin domain-containing protein</fullName>
    </recommendedName>
</protein>
<dbReference type="OrthoDB" id="9998011at2759"/>
<dbReference type="GeneID" id="20204267"/>
<evidence type="ECO:0000256" key="7">
    <source>
        <dbReference type="SAM" id="SignalP"/>
    </source>
</evidence>
<reference evidence="11 13" key="2">
    <citation type="journal article" date="2013" name="Nature">
        <title>Insights into bilaterian evolution from three spiralian genomes.</title>
        <authorList>
            <person name="Simakov O."/>
            <person name="Marletaz F."/>
            <person name="Cho S.J."/>
            <person name="Edsinger-Gonzales E."/>
            <person name="Havlak P."/>
            <person name="Hellsten U."/>
            <person name="Kuo D.H."/>
            <person name="Larsson T."/>
            <person name="Lv J."/>
            <person name="Arendt D."/>
            <person name="Savage R."/>
            <person name="Osoegawa K."/>
            <person name="de Jong P."/>
            <person name="Grimwood J."/>
            <person name="Chapman J.A."/>
            <person name="Shapiro H."/>
            <person name="Aerts A."/>
            <person name="Otillar R.P."/>
            <person name="Terry A.Y."/>
            <person name="Boore J.L."/>
            <person name="Grigoriev I.V."/>
            <person name="Lindberg D.R."/>
            <person name="Seaver E.C."/>
            <person name="Weisblat D.A."/>
            <person name="Putnam N.H."/>
            <person name="Rokhsar D.S."/>
        </authorList>
    </citation>
    <scope>NUCLEOTIDE SEQUENCE</scope>
</reference>
<dbReference type="eggNOG" id="KOG1366">
    <property type="taxonomic scope" value="Eukaryota"/>
</dbReference>
<reference evidence="12" key="3">
    <citation type="submission" date="2015-06" db="UniProtKB">
        <authorList>
            <consortium name="EnsemblMetazoa"/>
        </authorList>
    </citation>
    <scope>IDENTIFICATION</scope>
</reference>
<dbReference type="SMART" id="SM01360">
    <property type="entry name" value="A2M"/>
    <property type="match status" value="1"/>
</dbReference>
<dbReference type="SUPFAM" id="SSF49410">
    <property type="entry name" value="Alpha-macroglobulin receptor domain"/>
    <property type="match status" value="1"/>
</dbReference>